<proteinExistence type="predicted"/>
<dbReference type="EMBL" id="JAZAVK010000086">
    <property type="protein sequence ID" value="KAK7425059.1"/>
    <property type="molecule type" value="Genomic_DNA"/>
</dbReference>
<dbReference type="PANTHER" id="PTHR24198:SF165">
    <property type="entry name" value="ANKYRIN REPEAT-CONTAINING PROTEIN-RELATED"/>
    <property type="match status" value="1"/>
</dbReference>
<dbReference type="PANTHER" id="PTHR24198">
    <property type="entry name" value="ANKYRIN REPEAT AND PROTEIN KINASE DOMAIN-CONTAINING PROTEIN"/>
    <property type="match status" value="1"/>
</dbReference>
<organism evidence="1 2">
    <name type="scientific">Neonectria magnoliae</name>
    <dbReference type="NCBI Taxonomy" id="2732573"/>
    <lineage>
        <taxon>Eukaryota</taxon>
        <taxon>Fungi</taxon>
        <taxon>Dikarya</taxon>
        <taxon>Ascomycota</taxon>
        <taxon>Pezizomycotina</taxon>
        <taxon>Sordariomycetes</taxon>
        <taxon>Hypocreomycetidae</taxon>
        <taxon>Hypocreales</taxon>
        <taxon>Nectriaceae</taxon>
        <taxon>Neonectria</taxon>
    </lineage>
</organism>
<dbReference type="InterPro" id="IPR036770">
    <property type="entry name" value="Ankyrin_rpt-contain_sf"/>
</dbReference>
<dbReference type="SUPFAM" id="SSF48403">
    <property type="entry name" value="Ankyrin repeat"/>
    <property type="match status" value="1"/>
</dbReference>
<name>A0ABR1HW58_9HYPO</name>
<reference evidence="1 2" key="1">
    <citation type="journal article" date="2025" name="Microbiol. Resour. Announc.">
        <title>Draft genome sequences for Neonectria magnoliae and Neonectria punicea, canker pathogens of Liriodendron tulipifera and Acer saccharum in West Virginia.</title>
        <authorList>
            <person name="Petronek H.M."/>
            <person name="Kasson M.T."/>
            <person name="Metheny A.M."/>
            <person name="Stauder C.M."/>
            <person name="Lovett B."/>
            <person name="Lynch S.C."/>
            <person name="Garnas J.R."/>
            <person name="Kasson L.R."/>
            <person name="Stajich J.E."/>
        </authorList>
    </citation>
    <scope>NUCLEOTIDE SEQUENCE [LARGE SCALE GENOMIC DNA]</scope>
    <source>
        <strain evidence="1 2">NRRL 64651</strain>
    </source>
</reference>
<comment type="caution">
    <text evidence="1">The sequence shown here is derived from an EMBL/GenBank/DDBJ whole genome shotgun (WGS) entry which is preliminary data.</text>
</comment>
<sequence length="706" mass="78319">MGGLAPRVQKHIVQQLELAAVRVSEELMPPVDESFLDGDFTLEDLDLSFQASTNLAPLPTLNRAAIARTRRILGTLSLCYNLNIQDTMQEESATIAKMLAHSLARAGRAGVVAAVTLYLNLTGSFDSAEIDAPFIPRMLWIAWGYRNGHWGAQDALRSQDPELYFEVARLIVSRLGPFFSDPNPSDNLKRLLEEAVTSGVDLIELFSIAGYHVLDLAIYTGNIDLVRHIVEDLDFDIDFASQRIGVNASAVDDRDVTPTMNAAYLSHLEIFNFMLSKKPNLASVTAFGVSILHCIDWFSDEIAAGLVPDLVSYGASLVTVAKSQYKTRSRPGMPVGSPLCWAARLGKKSLAWSLVTAHREKGVKMVDLDSAIKRAVKDSDVDRCALFMDNYQALHPSSTQPSIKFLDRLLTDSVARCPVEYTSLAKHGLSGSMLQSYMVQFLLDRGARPIRSPDVSSGQGDDVNPSVAIKPDMTLMQASSNGCTEALRIMAEYLQSHGYDITEVLQVAKSFSGLGAIAFAIMNNQQSVFDHLMTLVDSKYLDVYKPCIVDRTALHFAAEQTNNTYYVQLFETPNHTGLFLFEYHMLASLGGVLPKLEICQVEFYERVGATKAAMTRSNVLRFLADNWPSTREEVRGFNSWLLDWLLDGMPARQINNQDDALGFTALHHRGYHANFDGVAAMLQCEKVDRTLFTRKHKLSLFDCIFV</sequence>
<evidence type="ECO:0000313" key="1">
    <source>
        <dbReference type="EMBL" id="KAK7425059.1"/>
    </source>
</evidence>
<dbReference type="Proteomes" id="UP001498421">
    <property type="component" value="Unassembled WGS sequence"/>
</dbReference>
<protein>
    <submittedName>
        <fullName evidence="1">Uncharacterized protein</fullName>
    </submittedName>
</protein>
<accession>A0ABR1HW58</accession>
<keyword evidence="2" id="KW-1185">Reference proteome</keyword>
<gene>
    <name evidence="1" type="ORF">QQZ08_008335</name>
</gene>
<dbReference type="Gene3D" id="1.25.40.20">
    <property type="entry name" value="Ankyrin repeat-containing domain"/>
    <property type="match status" value="2"/>
</dbReference>
<evidence type="ECO:0000313" key="2">
    <source>
        <dbReference type="Proteomes" id="UP001498421"/>
    </source>
</evidence>